<dbReference type="SUPFAM" id="SSF51735">
    <property type="entry name" value="NAD(P)-binding Rossmann-fold domains"/>
    <property type="match status" value="1"/>
</dbReference>
<evidence type="ECO:0000256" key="5">
    <source>
        <dbReference type="ARBA" id="ARBA00023027"/>
    </source>
</evidence>
<evidence type="ECO:0000259" key="8">
    <source>
        <dbReference type="Pfam" id="PF08125"/>
    </source>
</evidence>
<reference evidence="9 10" key="1">
    <citation type="submission" date="2024-09" db="EMBL/GenBank/DDBJ databases">
        <authorList>
            <person name="Sun Q."/>
            <person name="Mori K."/>
        </authorList>
    </citation>
    <scope>NUCLEOTIDE SEQUENCE [LARGE SCALE GENOMIC DNA]</scope>
    <source>
        <strain evidence="9 10">JCM 1334</strain>
    </source>
</reference>
<keyword evidence="5" id="KW-0520">NAD</keyword>
<dbReference type="Pfam" id="PF01232">
    <property type="entry name" value="Mannitol_dh"/>
    <property type="match status" value="1"/>
</dbReference>
<dbReference type="EMBL" id="JBHMBC010000007">
    <property type="protein sequence ID" value="MFB9818943.1"/>
    <property type="molecule type" value="Genomic_DNA"/>
</dbReference>
<dbReference type="PROSITE" id="PS00974">
    <property type="entry name" value="MANNITOL_DHGENASE"/>
    <property type="match status" value="1"/>
</dbReference>
<evidence type="ECO:0000256" key="6">
    <source>
        <dbReference type="ARBA" id="ARBA00048615"/>
    </source>
</evidence>
<evidence type="ECO:0000256" key="3">
    <source>
        <dbReference type="ARBA" id="ARBA00016219"/>
    </source>
</evidence>
<dbReference type="InterPro" id="IPR036291">
    <property type="entry name" value="NAD(P)-bd_dom_sf"/>
</dbReference>
<dbReference type="PANTHER" id="PTHR43362:SF1">
    <property type="entry name" value="MANNITOL DEHYDROGENASE 2-RELATED"/>
    <property type="match status" value="1"/>
</dbReference>
<evidence type="ECO:0000259" key="7">
    <source>
        <dbReference type="Pfam" id="PF01232"/>
    </source>
</evidence>
<comment type="caution">
    <text evidence="9">The sequence shown here is derived from an EMBL/GenBank/DDBJ whole genome shotgun (WGS) entry which is preliminary data.</text>
</comment>
<evidence type="ECO:0000313" key="9">
    <source>
        <dbReference type="EMBL" id="MFB9818943.1"/>
    </source>
</evidence>
<dbReference type="InterPro" id="IPR008927">
    <property type="entry name" value="6-PGluconate_DH-like_C_sf"/>
</dbReference>
<dbReference type="InterPro" id="IPR013131">
    <property type="entry name" value="Mannitol_DH_N"/>
</dbReference>
<proteinExistence type="inferred from homology"/>
<sequence>MGLGAFHRSHQAWYTQHAGDAAEWGIASFTGRRPDAAEVLAAQDGLYTVVERSDAGDSFEVIGSIVEAVDGADVERFVELVAAPLTSLITLTITEAAYRLGADGKLDNQAPDVVADLALLADGSASGKPTTPLGRLVLGLAARRDADAGPLAVVCCDNLSNNGTVARSAVMGMAKAFDAGLAAWIDANVSFVSTSVDRITPRTTDADIDAVAAGCGYRDESPVVAEPFRNWVLSGDFPAGRPHWEDAGAVFVDEIEPYENRKLWLLNGAHSLLAYAGQLRGHKTVAEALADDFCRRAVEDFWDEAASSLHGEGLRIPEYRAALLERFGNSRIAHHLAQIAMDGSAKLRMRALPVLRAERAAGRSGQAAARMIAAWSAYTATATGLQDPQAADIAAANLLTGRARLEALLGLVDPDLVADAAIVDLVERLAETFAAAGNLS</sequence>
<dbReference type="InterPro" id="IPR050988">
    <property type="entry name" value="Mannitol_DH/Oxidoreductase"/>
</dbReference>
<dbReference type="Proteomes" id="UP001589702">
    <property type="component" value="Unassembled WGS sequence"/>
</dbReference>
<comment type="similarity">
    <text evidence="1">Belongs to the mannitol dehydrogenase family.</text>
</comment>
<evidence type="ECO:0000313" key="10">
    <source>
        <dbReference type="Proteomes" id="UP001589702"/>
    </source>
</evidence>
<dbReference type="InterPro" id="IPR000669">
    <property type="entry name" value="Mannitol_DH"/>
</dbReference>
<dbReference type="GO" id="GO:0016491">
    <property type="term" value="F:oxidoreductase activity"/>
    <property type="evidence" value="ECO:0007669"/>
    <property type="project" value="UniProtKB-KW"/>
</dbReference>
<evidence type="ECO:0000256" key="2">
    <source>
        <dbReference type="ARBA" id="ARBA00012939"/>
    </source>
</evidence>
<gene>
    <name evidence="9" type="ORF">ACFFP1_05460</name>
</gene>
<dbReference type="Pfam" id="PF08125">
    <property type="entry name" value="Mannitol_dh_C"/>
    <property type="match status" value="1"/>
</dbReference>
<dbReference type="Gene3D" id="3.40.50.720">
    <property type="entry name" value="NAD(P)-binding Rossmann-like Domain"/>
    <property type="match status" value="1"/>
</dbReference>
<dbReference type="InterPro" id="IPR013328">
    <property type="entry name" value="6PGD_dom2"/>
</dbReference>
<evidence type="ECO:0000256" key="4">
    <source>
        <dbReference type="ARBA" id="ARBA00023002"/>
    </source>
</evidence>
<accession>A0ABV5XW13</accession>
<dbReference type="EC" id="1.1.1.17" evidence="2"/>
<keyword evidence="4 9" id="KW-0560">Oxidoreductase</keyword>
<organism evidence="9 10">
    <name type="scientific">Arthrobacter ramosus</name>
    <dbReference type="NCBI Taxonomy" id="1672"/>
    <lineage>
        <taxon>Bacteria</taxon>
        <taxon>Bacillati</taxon>
        <taxon>Actinomycetota</taxon>
        <taxon>Actinomycetes</taxon>
        <taxon>Micrococcales</taxon>
        <taxon>Micrococcaceae</taxon>
        <taxon>Arthrobacter</taxon>
    </lineage>
</organism>
<dbReference type="InterPro" id="IPR013118">
    <property type="entry name" value="Mannitol_DH_C"/>
</dbReference>
<keyword evidence="10" id="KW-1185">Reference proteome</keyword>
<dbReference type="RefSeq" id="WP_234748650.1">
    <property type="nucleotide sequence ID" value="NZ_BAAAWN010000001.1"/>
</dbReference>
<dbReference type="PRINTS" id="PR00084">
    <property type="entry name" value="MTLDHDRGNASE"/>
</dbReference>
<dbReference type="SUPFAM" id="SSF48179">
    <property type="entry name" value="6-phosphogluconate dehydrogenase C-terminal domain-like"/>
    <property type="match status" value="1"/>
</dbReference>
<dbReference type="PANTHER" id="PTHR43362">
    <property type="entry name" value="MANNITOL DEHYDROGENASE DSF1-RELATED"/>
    <property type="match status" value="1"/>
</dbReference>
<feature type="domain" description="Mannitol dehydrogenase C-terminal" evidence="8">
    <location>
        <begin position="255"/>
        <end position="425"/>
    </location>
</feature>
<evidence type="ECO:0000256" key="1">
    <source>
        <dbReference type="ARBA" id="ARBA00006541"/>
    </source>
</evidence>
<dbReference type="Gene3D" id="1.10.1040.10">
    <property type="entry name" value="N-(1-d-carboxylethyl)-l-norvaline Dehydrogenase, domain 2"/>
    <property type="match status" value="1"/>
</dbReference>
<comment type="catalytic activity">
    <reaction evidence="6">
        <text>D-mannitol 1-phosphate + NAD(+) = beta-D-fructose 6-phosphate + NADH + H(+)</text>
        <dbReference type="Rhea" id="RHEA:19661"/>
        <dbReference type="ChEBI" id="CHEBI:15378"/>
        <dbReference type="ChEBI" id="CHEBI:57540"/>
        <dbReference type="ChEBI" id="CHEBI:57634"/>
        <dbReference type="ChEBI" id="CHEBI:57945"/>
        <dbReference type="ChEBI" id="CHEBI:61381"/>
        <dbReference type="EC" id="1.1.1.17"/>
    </reaction>
</comment>
<name>A0ABV5XW13_ARTRM</name>
<feature type="domain" description="Mannitol dehydrogenase N-terminal" evidence="7">
    <location>
        <begin position="1"/>
        <end position="245"/>
    </location>
</feature>
<protein>
    <recommendedName>
        <fullName evidence="3">Mannitol-1-phosphate 5-dehydrogenase</fullName>
        <ecNumber evidence="2">1.1.1.17</ecNumber>
    </recommendedName>
</protein>
<dbReference type="InterPro" id="IPR023027">
    <property type="entry name" value="Mannitol_DH_CS"/>
</dbReference>